<dbReference type="Pfam" id="PF00149">
    <property type="entry name" value="Metallophos"/>
    <property type="match status" value="1"/>
</dbReference>
<feature type="transmembrane region" description="Helical" evidence="3">
    <location>
        <begin position="65"/>
        <end position="90"/>
    </location>
</feature>
<dbReference type="InterPro" id="IPR004843">
    <property type="entry name" value="Calcineurin-like_PHP"/>
</dbReference>
<evidence type="ECO:0000313" key="6">
    <source>
        <dbReference type="Proteomes" id="UP001193734"/>
    </source>
</evidence>
<keyword evidence="6" id="KW-1185">Reference proteome</keyword>
<dbReference type="PANTHER" id="PTHR31302">
    <property type="entry name" value="TRANSMEMBRANE PROTEIN WITH METALLOPHOSPHOESTERASE DOMAIN-RELATED"/>
    <property type="match status" value="1"/>
</dbReference>
<dbReference type="CDD" id="cd07385">
    <property type="entry name" value="MPP_YkuE_C"/>
    <property type="match status" value="1"/>
</dbReference>
<keyword evidence="2" id="KW-0378">Hydrolase</keyword>
<keyword evidence="1" id="KW-0479">Metal-binding</keyword>
<evidence type="ECO:0000259" key="4">
    <source>
        <dbReference type="Pfam" id="PF00149"/>
    </source>
</evidence>
<feature type="transmembrane region" description="Helical" evidence="3">
    <location>
        <begin position="102"/>
        <end position="123"/>
    </location>
</feature>
<protein>
    <submittedName>
        <fullName evidence="5">Metallophosphoesterase</fullName>
    </submittedName>
</protein>
<gene>
    <name evidence="5" type="ORF">HPS55_03205</name>
</gene>
<comment type="caution">
    <text evidence="5">The sequence shown here is derived from an EMBL/GenBank/DDBJ whole genome shotgun (WGS) entry which is preliminary data.</text>
</comment>
<organism evidence="5 6">
    <name type="scientific">Xylanibacter rodentium</name>
    <dbReference type="NCBI Taxonomy" id="2736289"/>
    <lineage>
        <taxon>Bacteria</taxon>
        <taxon>Pseudomonadati</taxon>
        <taxon>Bacteroidota</taxon>
        <taxon>Bacteroidia</taxon>
        <taxon>Bacteroidales</taxon>
        <taxon>Prevotellaceae</taxon>
        <taxon>Xylanibacter</taxon>
    </lineage>
</organism>
<reference evidence="5 6" key="1">
    <citation type="submission" date="2020-05" db="EMBL/GenBank/DDBJ databases">
        <title>Distinct polysaccharide utilization as determinants for interspecies competition between intestinal Prevotella spp.</title>
        <authorList>
            <person name="Galvez E.J.C."/>
            <person name="Iljazovic A."/>
            <person name="Strowig T."/>
        </authorList>
    </citation>
    <scope>NUCLEOTIDE SEQUENCE [LARGE SCALE GENOMIC DNA]</scope>
    <source>
        <strain evidence="5 6">PROD</strain>
    </source>
</reference>
<feature type="domain" description="Calcineurin-like phosphoesterase" evidence="4">
    <location>
        <begin position="149"/>
        <end position="330"/>
    </location>
</feature>
<keyword evidence="3" id="KW-0812">Transmembrane</keyword>
<evidence type="ECO:0000256" key="1">
    <source>
        <dbReference type="ARBA" id="ARBA00022723"/>
    </source>
</evidence>
<feature type="transmembrane region" description="Helical" evidence="3">
    <location>
        <begin position="6"/>
        <end position="22"/>
    </location>
</feature>
<dbReference type="Proteomes" id="UP001193734">
    <property type="component" value="Unassembled WGS sequence"/>
</dbReference>
<evidence type="ECO:0000313" key="5">
    <source>
        <dbReference type="EMBL" id="NPE13341.1"/>
    </source>
</evidence>
<dbReference type="Gene3D" id="3.60.21.10">
    <property type="match status" value="1"/>
</dbReference>
<keyword evidence="3" id="KW-1133">Transmembrane helix</keyword>
<evidence type="ECO:0000256" key="2">
    <source>
        <dbReference type="ARBA" id="ARBA00022801"/>
    </source>
</evidence>
<dbReference type="RefSeq" id="WP_172175938.1">
    <property type="nucleotide sequence ID" value="NZ_CASGKG010000014.1"/>
</dbReference>
<dbReference type="EMBL" id="JABKKE010000003">
    <property type="protein sequence ID" value="NPE13341.1"/>
    <property type="molecule type" value="Genomic_DNA"/>
</dbReference>
<dbReference type="InterPro" id="IPR051158">
    <property type="entry name" value="Metallophosphoesterase_sf"/>
</dbReference>
<accession>A0ABX2AT82</accession>
<dbReference type="GeneID" id="82156766"/>
<dbReference type="SUPFAM" id="SSF56300">
    <property type="entry name" value="Metallo-dependent phosphatases"/>
    <property type="match status" value="1"/>
</dbReference>
<evidence type="ECO:0000256" key="3">
    <source>
        <dbReference type="SAM" id="Phobius"/>
    </source>
</evidence>
<sequence>MISRILLPILLMIVLSDGYIWMRYLRGRVALRKSLMWFVPGFLMALFTVFIAFQKDFAPADSTLFNVYLFFLGFIVVAKMLFVISSAVGWGLQRLLNTRRNYGNAVGLVVVALVWYVLLYGVFVGFKRLEVRHVVYTSRDLPAAFDGYRIVHFSDAHVGTYGRGYSRQLARAVDSINVEYPDMVVFTGDLQNMQPGEVLPHEQTLARLHARDGVYSVLGNHDYAQYIHADEAVKTANVRYIRESQRRMGWTLLDNAHRVIRRGADSIVIAGMENDGDGRHFPQKGDIARTLHGVSDSSFVVMLQHDPTSWRRKILPQSGAQLTLSGHTHAMQFCLFGWSPSSLIYSEWGGMFYEGNRAINVSTGLGGFIPFRFGVPGEIVVITLKREN</sequence>
<proteinExistence type="predicted"/>
<keyword evidence="3" id="KW-0472">Membrane</keyword>
<feature type="transmembrane region" description="Helical" evidence="3">
    <location>
        <begin position="34"/>
        <end position="53"/>
    </location>
</feature>
<dbReference type="InterPro" id="IPR029052">
    <property type="entry name" value="Metallo-depent_PP-like"/>
</dbReference>
<dbReference type="PANTHER" id="PTHR31302:SF31">
    <property type="entry name" value="PHOSPHODIESTERASE YAEI"/>
    <property type="match status" value="1"/>
</dbReference>
<name>A0ABX2AT82_9BACT</name>